<feature type="non-terminal residue" evidence="1">
    <location>
        <position position="1"/>
    </location>
</feature>
<comment type="caution">
    <text evidence="1">The sequence shown here is derived from an EMBL/GenBank/DDBJ whole genome shotgun (WGS) entry which is preliminary data.</text>
</comment>
<organism evidence="1 2">
    <name type="scientific">Candidatus Roizmanbacteria bacterium CG_4_10_14_0_2_um_filter_36_9</name>
    <dbReference type="NCBI Taxonomy" id="1974823"/>
    <lineage>
        <taxon>Bacteria</taxon>
        <taxon>Candidatus Roizmaniibacteriota</taxon>
    </lineage>
</organism>
<evidence type="ECO:0000313" key="1">
    <source>
        <dbReference type="EMBL" id="PIZ66351.1"/>
    </source>
</evidence>
<dbReference type="EMBL" id="PFOD01000014">
    <property type="protein sequence ID" value="PIZ66351.1"/>
    <property type="molecule type" value="Genomic_DNA"/>
</dbReference>
<name>A0A2M7U5R9_9BACT</name>
<accession>A0A2M7U5R9</accession>
<dbReference type="AlphaFoldDB" id="A0A2M7U5R9"/>
<sequence>GEGGPTITDISSMSDVLRRLELQQERPFTDLVQPEKVATAETLDDVRIRFYDQMNHAAVAGLTHDEASSASEVQWREYRKAQADAMADWVRNNPQLIKTGAAQLARFTGAHPNLSHPDYNLVPTYSIQSLTPALINSIVGKDYDGVARPLQDRTATILSQLGRAAFAGLTSHKSEADEVARLYLEMVDVTGEIFGGIWHGTHDLNGRSRMELAARGIDYIDVSKHTDGLLVATVPRVGFTPEKEYPKSPNELYAPTLGEPLLKPQVIFHTPPSTPS</sequence>
<reference evidence="2" key="1">
    <citation type="submission" date="2017-09" db="EMBL/GenBank/DDBJ databases">
        <title>Depth-based differentiation of microbial function through sediment-hosted aquifers and enrichment of novel symbionts in the deep terrestrial subsurface.</title>
        <authorList>
            <person name="Probst A.J."/>
            <person name="Ladd B."/>
            <person name="Jarett J.K."/>
            <person name="Geller-Mcgrath D.E."/>
            <person name="Sieber C.M.K."/>
            <person name="Emerson J.B."/>
            <person name="Anantharaman K."/>
            <person name="Thomas B.C."/>
            <person name="Malmstrom R."/>
            <person name="Stieglmeier M."/>
            <person name="Klingl A."/>
            <person name="Woyke T."/>
            <person name="Ryan C.M."/>
            <person name="Banfield J.F."/>
        </authorList>
    </citation>
    <scope>NUCLEOTIDE SEQUENCE [LARGE SCALE GENOMIC DNA]</scope>
</reference>
<protein>
    <submittedName>
        <fullName evidence="1">Uncharacterized protein</fullName>
    </submittedName>
</protein>
<dbReference type="Proteomes" id="UP000230027">
    <property type="component" value="Unassembled WGS sequence"/>
</dbReference>
<gene>
    <name evidence="1" type="ORF">COY14_00480</name>
</gene>
<evidence type="ECO:0000313" key="2">
    <source>
        <dbReference type="Proteomes" id="UP000230027"/>
    </source>
</evidence>
<proteinExistence type="predicted"/>